<sequence length="83" mass="9470">MVYEDVAEAKFDLLTDLLKKKERLQNNLIKVEIEIKLLEKDLQGGASLDKYLSDDVLKKVENKLNDDLPAGGSIEKVEINRVR</sequence>
<gene>
    <name evidence="2" type="ORF">ISP06_03675</name>
</gene>
<name>A0A843AKX0_METFO</name>
<protein>
    <submittedName>
        <fullName evidence="2">Uncharacterized protein</fullName>
    </submittedName>
</protein>
<proteinExistence type="predicted"/>
<keyword evidence="1" id="KW-0175">Coiled coil</keyword>
<dbReference type="AlphaFoldDB" id="A0A843AKX0"/>
<reference evidence="2" key="1">
    <citation type="submission" date="2020-10" db="EMBL/GenBank/DDBJ databases">
        <title>Dehalococcoides mccartyi of a TCE/Cr reducing biochatode.</title>
        <authorList>
            <person name="Matturro B."/>
        </authorList>
    </citation>
    <scope>NUCLEOTIDE SEQUENCE</scope>
    <source>
        <strain evidence="2">Bin2</strain>
    </source>
</reference>
<evidence type="ECO:0000313" key="2">
    <source>
        <dbReference type="EMBL" id="MBF4474558.1"/>
    </source>
</evidence>
<organism evidence="2 3">
    <name type="scientific">Methanobacterium formicicum</name>
    <dbReference type="NCBI Taxonomy" id="2162"/>
    <lineage>
        <taxon>Archaea</taxon>
        <taxon>Methanobacteriati</taxon>
        <taxon>Methanobacteriota</taxon>
        <taxon>Methanomada group</taxon>
        <taxon>Methanobacteria</taxon>
        <taxon>Methanobacteriales</taxon>
        <taxon>Methanobacteriaceae</taxon>
        <taxon>Methanobacterium</taxon>
    </lineage>
</organism>
<comment type="caution">
    <text evidence="2">The sequence shown here is derived from an EMBL/GenBank/DDBJ whole genome shotgun (WGS) entry which is preliminary data.</text>
</comment>
<dbReference type="EMBL" id="JADIIL010000014">
    <property type="protein sequence ID" value="MBF4474558.1"/>
    <property type="molecule type" value="Genomic_DNA"/>
</dbReference>
<dbReference type="Proteomes" id="UP000606900">
    <property type="component" value="Unassembled WGS sequence"/>
</dbReference>
<dbReference type="RefSeq" id="WP_276698588.1">
    <property type="nucleotide sequence ID" value="NZ_JADIIL010000014.1"/>
</dbReference>
<evidence type="ECO:0000256" key="1">
    <source>
        <dbReference type="SAM" id="Coils"/>
    </source>
</evidence>
<evidence type="ECO:0000313" key="3">
    <source>
        <dbReference type="Proteomes" id="UP000606900"/>
    </source>
</evidence>
<feature type="coiled-coil region" evidence="1">
    <location>
        <begin position="14"/>
        <end position="41"/>
    </location>
</feature>
<accession>A0A843AKX0</accession>